<feature type="transmembrane region" description="Helical" evidence="9">
    <location>
        <begin position="7"/>
        <end position="26"/>
    </location>
</feature>
<evidence type="ECO:0000256" key="8">
    <source>
        <dbReference type="SAM" id="MobiDB-lite"/>
    </source>
</evidence>
<feature type="compositionally biased region" description="Acidic residues" evidence="8">
    <location>
        <begin position="425"/>
        <end position="438"/>
    </location>
</feature>
<evidence type="ECO:0000256" key="5">
    <source>
        <dbReference type="ARBA" id="ARBA00022989"/>
    </source>
</evidence>
<keyword evidence="7" id="KW-0175">Coiled coil</keyword>
<dbReference type="PANTHER" id="PTHR30294:SF29">
    <property type="entry name" value="MULTIDRUG ABC TRANSPORTER PERMEASE YBHS-RELATED"/>
    <property type="match status" value="1"/>
</dbReference>
<proteinExistence type="inferred from homology"/>
<feature type="compositionally biased region" description="Acidic residues" evidence="8">
    <location>
        <begin position="369"/>
        <end position="403"/>
    </location>
</feature>
<comment type="similarity">
    <text evidence="2">Belongs to the EsaA family.</text>
</comment>
<evidence type="ECO:0000256" key="9">
    <source>
        <dbReference type="SAM" id="Phobius"/>
    </source>
</evidence>
<feature type="transmembrane region" description="Helical" evidence="9">
    <location>
        <begin position="991"/>
        <end position="1011"/>
    </location>
</feature>
<dbReference type="RefSeq" id="WP_307340870.1">
    <property type="nucleotide sequence ID" value="NZ_JAUSUD010000008.1"/>
</dbReference>
<gene>
    <name evidence="10" type="ORF">J2S19_002099</name>
</gene>
<evidence type="ECO:0000256" key="3">
    <source>
        <dbReference type="ARBA" id="ARBA00022475"/>
    </source>
</evidence>
<feature type="transmembrane region" description="Helical" evidence="9">
    <location>
        <begin position="1018"/>
        <end position="1043"/>
    </location>
</feature>
<dbReference type="Proteomes" id="UP001234495">
    <property type="component" value="Unassembled WGS sequence"/>
</dbReference>
<evidence type="ECO:0000313" key="11">
    <source>
        <dbReference type="Proteomes" id="UP001234495"/>
    </source>
</evidence>
<evidence type="ECO:0000313" key="10">
    <source>
        <dbReference type="EMBL" id="MDQ0230842.1"/>
    </source>
</evidence>
<feature type="compositionally biased region" description="Basic and acidic residues" evidence="8">
    <location>
        <begin position="446"/>
        <end position="474"/>
    </location>
</feature>
<keyword evidence="6 9" id="KW-0472">Membrane</keyword>
<feature type="transmembrane region" description="Helical" evidence="9">
    <location>
        <begin position="1063"/>
        <end position="1085"/>
    </location>
</feature>
<dbReference type="Gene3D" id="1.10.287.1490">
    <property type="match status" value="1"/>
</dbReference>
<keyword evidence="4 9" id="KW-0812">Transmembrane</keyword>
<comment type="caution">
    <text evidence="10">The sequence shown here is derived from an EMBL/GenBank/DDBJ whole genome shotgun (WGS) entry which is preliminary data.</text>
</comment>
<feature type="transmembrane region" description="Helical" evidence="9">
    <location>
        <begin position="958"/>
        <end position="979"/>
    </location>
</feature>
<dbReference type="InterPro" id="IPR023838">
    <property type="entry name" value="T7SS_EsaA"/>
</dbReference>
<evidence type="ECO:0000256" key="7">
    <source>
        <dbReference type="SAM" id="Coils"/>
    </source>
</evidence>
<protein>
    <submittedName>
        <fullName evidence="10">Type VII secretion EsaA-like protein</fullName>
    </submittedName>
</protein>
<sequence>MNEKVSAIAKLVIVILLIGITPFLFFRAIGENPLKVATPKETATKTIAIINEDIGTAEAEEEIKLGQDVSSILSKNSNYEWTVVGRSAGENGLRDKKYDAIVYLPSDFTEKIMTYDEENPTKTNLQFKVQSQLNAVNKEKVLVELEKATKRVNQKISTLYWNYISSDLEHVRQEFDEILEKEVAFQQTMTAFYKPSSKDLAGQIEDQKAMLTNLQSSIAQMTEQRPEQKSTMEGYAKSLATFVEYVEQYKQYQEKQQTLLAEVQTKSIETVSKVTQNQHPLFKESTSLFDEHGAGVIKTINNIETNFAGTQQLVEQLENDRFSIVAKQASEYYKLQEKILDFYQQLKDTTFLNDVEDELESLSALLNEPAEEEKPEEPTDEDNSDGDEPAPEENDEGADENDESLLNNEDRDDEANSYTTMQVEQQEEASEEEREVTEDQNPVEQPKSEKPNQSEPPEHEEKPETPEGPGHPEDGENPETPEEHELPEDGENPEIPEQPETSLVDLEKEKKELAEITEEIVKIKEQLTTLLDPTSEDVAMALTGLDTISKRITDLQSDLAEKEKGNNPLEEEIKKLVKEYQALELIWTETLKHKDGYIESLEKEIEELNSSISDLEAEKTDLIDENTEIKKNIEKLVAELDLYKEYEGDIREAIDRKEQSILSSSALSESRKQRITEILSKEIKSKDLLQMMYYYSYLDRYEATLKSMLATNKEKAAVLESVELQQEANKIVEISEEESNKWNQLGEEMPTTQDALMTLEDGFAVFMVDYRKKVDENHRLLLENLDGILQEATEVLNHINQPQRLLTAEEPTSPVEGQQVVTDTERINSQMEAIHTMMDSIKENQGTIVEYTGEMQVRVNDVQVDADKLNNKWASNVKITESIRDDVFSVLGNAFVDGQSNGYVYDFLTNPLKISGDVPEETQTQTVKNLPPVVVMFIVLVCSLLIGYTSFYFQQPPLWVQAILFVLLNIIVGLVISLFGLDIYPLREDSAVQWTVYTIFLLAAGAALIRVAFSVHHLVGIFITVGVIVFYITPLLALTTPNFTFEDPMSSVYMSIQYGTESLFNQAVMILAFMIIGLGALQYFISKAGKVTTEGSETYEA</sequence>
<dbReference type="NCBIfam" id="TIGR03929">
    <property type="entry name" value="T7_esaA_Nterm"/>
    <property type="match status" value="1"/>
</dbReference>
<accession>A0ABT9ZGB5</accession>
<comment type="subcellular location">
    <subcellularLocation>
        <location evidence="1">Cell membrane</location>
        <topology evidence="1">Multi-pass membrane protein</topology>
    </subcellularLocation>
</comment>
<organism evidence="10 11">
    <name type="scientific">Metabacillus malikii</name>
    <dbReference type="NCBI Taxonomy" id="1504265"/>
    <lineage>
        <taxon>Bacteria</taxon>
        <taxon>Bacillati</taxon>
        <taxon>Bacillota</taxon>
        <taxon>Bacilli</taxon>
        <taxon>Bacillales</taxon>
        <taxon>Bacillaceae</taxon>
        <taxon>Metabacillus</taxon>
    </lineage>
</organism>
<evidence type="ECO:0000256" key="1">
    <source>
        <dbReference type="ARBA" id="ARBA00004651"/>
    </source>
</evidence>
<evidence type="ECO:0000256" key="6">
    <source>
        <dbReference type="ARBA" id="ARBA00023136"/>
    </source>
</evidence>
<feature type="coiled-coil region" evidence="7">
    <location>
        <begin position="559"/>
        <end position="639"/>
    </location>
</feature>
<dbReference type="PANTHER" id="PTHR30294">
    <property type="entry name" value="MEMBRANE COMPONENT OF ABC TRANSPORTER YHHJ-RELATED"/>
    <property type="match status" value="1"/>
</dbReference>
<keyword evidence="3" id="KW-1003">Cell membrane</keyword>
<feature type="compositionally biased region" description="Acidic residues" evidence="8">
    <location>
        <begin position="475"/>
        <end position="494"/>
    </location>
</feature>
<dbReference type="Gene3D" id="3.40.1710.10">
    <property type="entry name" value="abc type-2 transporter like domain"/>
    <property type="match status" value="1"/>
</dbReference>
<feature type="region of interest" description="Disordered" evidence="8">
    <location>
        <begin position="366"/>
        <end position="504"/>
    </location>
</feature>
<dbReference type="EMBL" id="JAUSUD010000008">
    <property type="protein sequence ID" value="MDQ0230842.1"/>
    <property type="molecule type" value="Genomic_DNA"/>
</dbReference>
<evidence type="ECO:0000256" key="2">
    <source>
        <dbReference type="ARBA" id="ARBA00008338"/>
    </source>
</evidence>
<dbReference type="InterPro" id="IPR051449">
    <property type="entry name" value="ABC-2_transporter_component"/>
</dbReference>
<feature type="transmembrane region" description="Helical" evidence="9">
    <location>
        <begin position="930"/>
        <end position="951"/>
    </location>
</feature>
<evidence type="ECO:0000256" key="4">
    <source>
        <dbReference type="ARBA" id="ARBA00022692"/>
    </source>
</evidence>
<name>A0ABT9ZGB5_9BACI</name>
<keyword evidence="11" id="KW-1185">Reference proteome</keyword>
<keyword evidence="5 9" id="KW-1133">Transmembrane helix</keyword>
<reference evidence="10 11" key="1">
    <citation type="submission" date="2023-07" db="EMBL/GenBank/DDBJ databases">
        <title>Genomic Encyclopedia of Type Strains, Phase IV (KMG-IV): sequencing the most valuable type-strain genomes for metagenomic binning, comparative biology and taxonomic classification.</title>
        <authorList>
            <person name="Goeker M."/>
        </authorList>
    </citation>
    <scope>NUCLEOTIDE SEQUENCE [LARGE SCALE GENOMIC DNA]</scope>
    <source>
        <strain evidence="10 11">DSM 29005</strain>
    </source>
</reference>